<proteinExistence type="predicted"/>
<gene>
    <name evidence="5" type="ORF">BKA05_002701</name>
</gene>
<keyword evidence="6" id="KW-1185">Reference proteome</keyword>
<dbReference type="Proteomes" id="UP000537326">
    <property type="component" value="Unassembled WGS sequence"/>
</dbReference>
<evidence type="ECO:0000256" key="2">
    <source>
        <dbReference type="ARBA" id="ARBA00023163"/>
    </source>
</evidence>
<dbReference type="Gene3D" id="1.10.10.1320">
    <property type="entry name" value="Anti-sigma factor, zinc-finger domain"/>
    <property type="match status" value="1"/>
</dbReference>
<feature type="domain" description="Putative zinc-finger" evidence="4">
    <location>
        <begin position="12"/>
        <end position="43"/>
    </location>
</feature>
<protein>
    <recommendedName>
        <fullName evidence="4">Putative zinc-finger domain-containing protein</fullName>
    </recommendedName>
</protein>
<dbReference type="RefSeq" id="WP_179531912.1">
    <property type="nucleotide sequence ID" value="NZ_BAAAPP010000005.1"/>
</dbReference>
<evidence type="ECO:0000313" key="6">
    <source>
        <dbReference type="Proteomes" id="UP000537326"/>
    </source>
</evidence>
<name>A0A7Z0C5K0_9ACTN</name>
<feature type="transmembrane region" description="Helical" evidence="3">
    <location>
        <begin position="108"/>
        <end position="129"/>
    </location>
</feature>
<keyword evidence="3" id="KW-1133">Transmembrane helix</keyword>
<dbReference type="InterPro" id="IPR041916">
    <property type="entry name" value="Anti_sigma_zinc_sf"/>
</dbReference>
<evidence type="ECO:0000259" key="4">
    <source>
        <dbReference type="Pfam" id="PF13490"/>
    </source>
</evidence>
<evidence type="ECO:0000256" key="1">
    <source>
        <dbReference type="ARBA" id="ARBA00023015"/>
    </source>
</evidence>
<evidence type="ECO:0000256" key="3">
    <source>
        <dbReference type="SAM" id="Phobius"/>
    </source>
</evidence>
<comment type="caution">
    <text evidence="5">The sequence shown here is derived from an EMBL/GenBank/DDBJ whole genome shotgun (WGS) entry which is preliminary data.</text>
</comment>
<accession>A0A7Z0C5K0</accession>
<dbReference type="Pfam" id="PF13490">
    <property type="entry name" value="zf-HC2"/>
    <property type="match status" value="1"/>
</dbReference>
<keyword evidence="2" id="KW-0804">Transcription</keyword>
<dbReference type="EMBL" id="JACBZI010000001">
    <property type="protein sequence ID" value="NYI11186.1"/>
    <property type="molecule type" value="Genomic_DNA"/>
</dbReference>
<keyword evidence="3" id="KW-0472">Membrane</keyword>
<dbReference type="AlphaFoldDB" id="A0A7Z0C5K0"/>
<sequence>MTGPDDAHQRLRELLGVHALGHPLDPTDETVLRAHLDGCPACRTELEELVPLRGALADVDPTRLASPASPPPGLGREVRDAVAAERRLQERDVLARHRDSRLQRRTRWVQGISAAAMVTVLVGTGGVLLGRASVPEPPAVPYEAVSLEVVGDPEVTVAEAGLVPHSWGVELRFRGAGFEEGAVYRAVFVGPDGEQTPAGEFLGTGAREMTCNLQSALLRDAATRVVVTDESGQTVLTAAL</sequence>
<keyword evidence="1" id="KW-0805">Transcription regulation</keyword>
<organism evidence="5 6">
    <name type="scientific">Nocardioides marinus</name>
    <dbReference type="NCBI Taxonomy" id="374514"/>
    <lineage>
        <taxon>Bacteria</taxon>
        <taxon>Bacillati</taxon>
        <taxon>Actinomycetota</taxon>
        <taxon>Actinomycetes</taxon>
        <taxon>Propionibacteriales</taxon>
        <taxon>Nocardioidaceae</taxon>
        <taxon>Nocardioides</taxon>
    </lineage>
</organism>
<evidence type="ECO:0000313" key="5">
    <source>
        <dbReference type="EMBL" id="NYI11186.1"/>
    </source>
</evidence>
<reference evidence="5 6" key="1">
    <citation type="submission" date="2020-07" db="EMBL/GenBank/DDBJ databases">
        <title>Sequencing the genomes of 1000 actinobacteria strains.</title>
        <authorList>
            <person name="Klenk H.-P."/>
        </authorList>
    </citation>
    <scope>NUCLEOTIDE SEQUENCE [LARGE SCALE GENOMIC DNA]</scope>
    <source>
        <strain evidence="5 6">DSM 18248</strain>
    </source>
</reference>
<keyword evidence="3" id="KW-0812">Transmembrane</keyword>
<dbReference type="InterPro" id="IPR027383">
    <property type="entry name" value="Znf_put"/>
</dbReference>